<evidence type="ECO:0000256" key="2">
    <source>
        <dbReference type="ARBA" id="ARBA00022801"/>
    </source>
</evidence>
<dbReference type="PANTHER" id="PTHR10885:SF0">
    <property type="entry name" value="ISOPENTENYL-DIPHOSPHATE DELTA-ISOMERASE"/>
    <property type="match status" value="1"/>
</dbReference>
<comment type="cofactor">
    <cofactor evidence="1">
        <name>Mg(2+)</name>
        <dbReference type="ChEBI" id="CHEBI:18420"/>
    </cofactor>
</comment>
<dbReference type="Proteomes" id="UP000077857">
    <property type="component" value="Unassembled WGS sequence"/>
</dbReference>
<dbReference type="RefSeq" id="WP_064041832.1">
    <property type="nucleotide sequence ID" value="NZ_LUUJ01000110.1"/>
</dbReference>
<feature type="domain" description="Nudix hydrolase" evidence="3">
    <location>
        <begin position="29"/>
        <end position="157"/>
    </location>
</feature>
<name>A0A177N3L1_9GAMM</name>
<protein>
    <submittedName>
        <fullName evidence="4">NUDIX hydrolase</fullName>
    </submittedName>
</protein>
<dbReference type="Pfam" id="PF00293">
    <property type="entry name" value="NUDIX"/>
    <property type="match status" value="1"/>
</dbReference>
<dbReference type="AlphaFoldDB" id="A0A177N3L1"/>
<dbReference type="InterPro" id="IPR020084">
    <property type="entry name" value="NUDIX_hydrolase_CS"/>
</dbReference>
<dbReference type="SUPFAM" id="SSF55811">
    <property type="entry name" value="Nudix"/>
    <property type="match status" value="1"/>
</dbReference>
<dbReference type="InterPro" id="IPR015797">
    <property type="entry name" value="NUDIX_hydrolase-like_dom_sf"/>
</dbReference>
<proteinExistence type="predicted"/>
<keyword evidence="2 4" id="KW-0378">Hydrolase</keyword>
<dbReference type="CDD" id="cd04692">
    <property type="entry name" value="NUDIX_Hydrolase"/>
    <property type="match status" value="1"/>
</dbReference>
<sequence>MPNELLDVVDELDCTVGRRSRREIHASGLRHRAVHILVFNDRGELFLQKRSMLKDLNRGLWDSSAAGHVDAGETYGDCAPRELKEELGVAAANLRALFKLQACPELGMEFIQVYRAEHNGPFELAADEIDEGDWLSRPAVDDRVASDDPTLTETFKIIWRHYRQHFPPAEA</sequence>
<accession>A0A177N3L1</accession>
<dbReference type="OrthoDB" id="517136at2"/>
<dbReference type="EMBL" id="LUUJ01000110">
    <property type="protein sequence ID" value="OAI12254.1"/>
    <property type="molecule type" value="Genomic_DNA"/>
</dbReference>
<comment type="caution">
    <text evidence="4">The sequence shown here is derived from an EMBL/GenBank/DDBJ whole genome shotgun (WGS) entry which is preliminary data.</text>
</comment>
<gene>
    <name evidence="4" type="ORF">A1507_01800</name>
</gene>
<evidence type="ECO:0000313" key="4">
    <source>
        <dbReference type="EMBL" id="OAI12254.1"/>
    </source>
</evidence>
<dbReference type="Gene3D" id="3.90.79.10">
    <property type="entry name" value="Nucleoside Triphosphate Pyrophosphohydrolase"/>
    <property type="match status" value="1"/>
</dbReference>
<dbReference type="PANTHER" id="PTHR10885">
    <property type="entry name" value="ISOPENTENYL-DIPHOSPHATE DELTA-ISOMERASE"/>
    <property type="match status" value="1"/>
</dbReference>
<dbReference type="PROSITE" id="PS51462">
    <property type="entry name" value="NUDIX"/>
    <property type="match status" value="1"/>
</dbReference>
<evidence type="ECO:0000256" key="1">
    <source>
        <dbReference type="ARBA" id="ARBA00001946"/>
    </source>
</evidence>
<evidence type="ECO:0000259" key="3">
    <source>
        <dbReference type="PROSITE" id="PS51462"/>
    </source>
</evidence>
<reference evidence="4 5" key="1">
    <citation type="submission" date="2016-03" db="EMBL/GenBank/DDBJ databases">
        <authorList>
            <person name="Ploux O."/>
        </authorList>
    </citation>
    <scope>NUCLEOTIDE SEQUENCE [LARGE SCALE GENOMIC DNA]</scope>
    <source>
        <strain evidence="4 5">R-45378</strain>
    </source>
</reference>
<evidence type="ECO:0000313" key="5">
    <source>
        <dbReference type="Proteomes" id="UP000077857"/>
    </source>
</evidence>
<dbReference type="InterPro" id="IPR000086">
    <property type="entry name" value="NUDIX_hydrolase_dom"/>
</dbReference>
<organism evidence="4 5">
    <name type="scientific">Methylomonas koyamae</name>
    <dbReference type="NCBI Taxonomy" id="702114"/>
    <lineage>
        <taxon>Bacteria</taxon>
        <taxon>Pseudomonadati</taxon>
        <taxon>Pseudomonadota</taxon>
        <taxon>Gammaproteobacteria</taxon>
        <taxon>Methylococcales</taxon>
        <taxon>Methylococcaceae</taxon>
        <taxon>Methylomonas</taxon>
    </lineage>
</organism>
<dbReference type="PROSITE" id="PS00893">
    <property type="entry name" value="NUDIX_BOX"/>
    <property type="match status" value="1"/>
</dbReference>
<dbReference type="GO" id="GO:0016787">
    <property type="term" value="F:hydrolase activity"/>
    <property type="evidence" value="ECO:0007669"/>
    <property type="project" value="UniProtKB-KW"/>
</dbReference>